<gene>
    <name evidence="3" type="ORF">FHS12_002305</name>
</gene>
<feature type="compositionally biased region" description="Polar residues" evidence="1">
    <location>
        <begin position="1"/>
        <end position="11"/>
    </location>
</feature>
<feature type="transmembrane region" description="Helical" evidence="2">
    <location>
        <begin position="33"/>
        <end position="57"/>
    </location>
</feature>
<name>A0A7W5A4K2_9ACTN</name>
<proteinExistence type="predicted"/>
<protein>
    <recommendedName>
        <fullName evidence="5">DUF3352 domain-containing protein</fullName>
    </recommendedName>
</protein>
<feature type="region of interest" description="Disordered" evidence="1">
    <location>
        <begin position="1"/>
        <end position="23"/>
    </location>
</feature>
<evidence type="ECO:0000256" key="1">
    <source>
        <dbReference type="SAM" id="MobiDB-lite"/>
    </source>
</evidence>
<reference evidence="3 4" key="1">
    <citation type="submission" date="2020-08" db="EMBL/GenBank/DDBJ databases">
        <title>Genomic Encyclopedia of Type Strains, Phase III (KMG-III): the genomes of soil and plant-associated and newly described type strains.</title>
        <authorList>
            <person name="Whitman W."/>
        </authorList>
    </citation>
    <scope>NUCLEOTIDE SEQUENCE [LARGE SCALE GENOMIC DNA]</scope>
    <source>
        <strain evidence="3 4">CECT 3302</strain>
    </source>
</reference>
<keyword evidence="2" id="KW-1133">Transmembrane helix</keyword>
<dbReference type="Proteomes" id="UP000577707">
    <property type="component" value="Unassembled WGS sequence"/>
</dbReference>
<evidence type="ECO:0000313" key="3">
    <source>
        <dbReference type="EMBL" id="MBB3089359.1"/>
    </source>
</evidence>
<comment type="caution">
    <text evidence="3">The sequence shown here is derived from an EMBL/GenBank/DDBJ whole genome shotgun (WGS) entry which is preliminary data.</text>
</comment>
<sequence>MSENTPGQSPSGPEATEILDLGENPAGKSKKPLIIGAAAVVGVAVLATAGTVTAVALSNAGGSPAEAFPASTVAYAEIDLTEAKDALPTLRKLPSLEKELGLKKGEDPRETLFTNACDDLDFAADVEPWIGYKAAVGAVPTDAEPVFAFALQVTDESDAEAGLPKLAECGGSESAWAVADGWAIIAETDDDLATIEKAVEAGTLAEDAGFEKWTGDVGGTGFITAYAAKELPEVIADAAESGALDEAEGELAENPMGGIAPMPDPGALADTIRSAMKDFGGGAFTVRAEENAFELEAASTVGDQAKSVEAGTIAGTLPKDTTAVIAANPADGWLTTGLAGSGAEDQFTQMLGMAPGDLEKLLGDSFAIAAGEIDLSGPGSLDFGIKLDGADSADVEKFVGDLTAGFGAEGIVSVDSEGEMTSVGMGDYGKELLTDGGLAKTDKFKNAVPNAEDASGVVYVDFDGLDGLVTAEAPEVADDIEALGQLGFSAYLDGDTSRALARLTVD</sequence>
<evidence type="ECO:0000256" key="2">
    <source>
        <dbReference type="SAM" id="Phobius"/>
    </source>
</evidence>
<evidence type="ECO:0000313" key="4">
    <source>
        <dbReference type="Proteomes" id="UP000577707"/>
    </source>
</evidence>
<evidence type="ECO:0008006" key="5">
    <source>
        <dbReference type="Google" id="ProtNLM"/>
    </source>
</evidence>
<dbReference type="RefSeq" id="WP_183545282.1">
    <property type="nucleotide sequence ID" value="NZ_BMQT01000002.1"/>
</dbReference>
<keyword evidence="2" id="KW-0472">Membrane</keyword>
<keyword evidence="2" id="KW-0812">Transmembrane</keyword>
<accession>A0A7W5A4K2</accession>
<dbReference type="EMBL" id="JACHXG010000004">
    <property type="protein sequence ID" value="MBB3089359.1"/>
    <property type="molecule type" value="Genomic_DNA"/>
</dbReference>
<organism evidence="3 4">
    <name type="scientific">Nocardioides albus</name>
    <dbReference type="NCBI Taxonomy" id="1841"/>
    <lineage>
        <taxon>Bacteria</taxon>
        <taxon>Bacillati</taxon>
        <taxon>Actinomycetota</taxon>
        <taxon>Actinomycetes</taxon>
        <taxon>Propionibacteriales</taxon>
        <taxon>Nocardioidaceae</taxon>
        <taxon>Nocardioides</taxon>
    </lineage>
</organism>
<keyword evidence="4" id="KW-1185">Reference proteome</keyword>
<dbReference type="AlphaFoldDB" id="A0A7W5A4K2"/>